<accession>A0A1M6HGZ4</accession>
<gene>
    <name evidence="6" type="primary">sigI</name>
    <name evidence="8" type="ORF">SAMN02745751_02015</name>
</gene>
<dbReference type="InterPro" id="IPR013325">
    <property type="entry name" value="RNA_pol_sigma_r2"/>
</dbReference>
<dbReference type="GO" id="GO:0006352">
    <property type="term" value="P:DNA-templated transcription initiation"/>
    <property type="evidence" value="ECO:0007669"/>
    <property type="project" value="UniProtKB-UniRule"/>
</dbReference>
<evidence type="ECO:0000256" key="6">
    <source>
        <dbReference type="HAMAP-Rule" id="MF_02064"/>
    </source>
</evidence>
<feature type="short sequence motif" description="Polymerase core binding" evidence="6">
    <location>
        <begin position="63"/>
        <end position="76"/>
    </location>
</feature>
<reference evidence="8 9" key="1">
    <citation type="submission" date="2016-11" db="EMBL/GenBank/DDBJ databases">
        <authorList>
            <person name="Jaros S."/>
            <person name="Januszkiewicz K."/>
            <person name="Wedrychowicz H."/>
        </authorList>
    </citation>
    <scope>NUCLEOTIDE SEQUENCE [LARGE SCALE GENOMIC DNA]</scope>
    <source>
        <strain evidence="8 9">DSM 17477</strain>
    </source>
</reference>
<dbReference type="PIRSF" id="PIRSF038953">
    <property type="entry name" value="SigI"/>
    <property type="match status" value="1"/>
</dbReference>
<keyword evidence="4 6" id="KW-0238">DNA-binding</keyword>
<dbReference type="HAMAP" id="MF_02064">
    <property type="entry name" value="Sigma70_SigI"/>
    <property type="match status" value="1"/>
</dbReference>
<dbReference type="STRING" id="1121476.SAMN02745751_02015"/>
<name>A0A1M6HGZ4_9FIRM</name>
<comment type="function">
    <text evidence="6">Sigma factors are initiation factors that promote the attachment of RNA polymerase to specific initiation sites and are then released.</text>
</comment>
<comment type="activity regulation">
    <text evidence="6">Negatively regulated by the anti-sigma-I factor RsgI.</text>
</comment>
<sequence length="248" mass="29178">MNYEIASLNNKDGIGMDRNIMQNDIELVKNDDLSINDFIVKYKPFIYSAISKYDGTYISDQSELTSVGMLAFKEAVDNYDFDKGSFYGYSNLVIKSRLIDHFRKEARHYEREMVILDESYDSDNNIDTLERKRAIEEFNNQEKASYLREEITRFVSELTDYGIKMSDLEKLSPKKKELRMKYIAASEMIASDEGLLNRFYEMKRLPVSIIMERHGLNRKQVDRARKYLVALILIKCGDYEYLAEYIKI</sequence>
<evidence type="ECO:0000313" key="9">
    <source>
        <dbReference type="Proteomes" id="UP000184052"/>
    </source>
</evidence>
<keyword evidence="9" id="KW-1185">Reference proteome</keyword>
<protein>
    <recommendedName>
        <fullName evidence="6">RNA polymerase sigma factor SigI</fullName>
    </recommendedName>
</protein>
<dbReference type="AlphaFoldDB" id="A0A1M6HGZ4"/>
<evidence type="ECO:0000256" key="5">
    <source>
        <dbReference type="ARBA" id="ARBA00023163"/>
    </source>
</evidence>
<evidence type="ECO:0000256" key="2">
    <source>
        <dbReference type="ARBA" id="ARBA00023015"/>
    </source>
</evidence>
<feature type="DNA-binding region" description="H-T-H motif" evidence="6">
    <location>
        <begin position="207"/>
        <end position="226"/>
    </location>
</feature>
<evidence type="ECO:0000259" key="7">
    <source>
        <dbReference type="Pfam" id="PF04542"/>
    </source>
</evidence>
<dbReference type="SUPFAM" id="SSF88946">
    <property type="entry name" value="Sigma2 domain of RNA polymerase sigma factors"/>
    <property type="match status" value="1"/>
</dbReference>
<evidence type="ECO:0000256" key="3">
    <source>
        <dbReference type="ARBA" id="ARBA00023082"/>
    </source>
</evidence>
<dbReference type="GO" id="GO:0005737">
    <property type="term" value="C:cytoplasm"/>
    <property type="evidence" value="ECO:0007669"/>
    <property type="project" value="UniProtKB-SubCell"/>
</dbReference>
<keyword evidence="3 6" id="KW-0731">Sigma factor</keyword>
<feature type="domain" description="RNA polymerase sigma-70 region 2" evidence="7">
    <location>
        <begin position="39"/>
        <end position="107"/>
    </location>
</feature>
<dbReference type="InterPro" id="IPR007627">
    <property type="entry name" value="RNA_pol_sigma70_r2"/>
</dbReference>
<evidence type="ECO:0000256" key="1">
    <source>
        <dbReference type="ARBA" id="ARBA00022490"/>
    </source>
</evidence>
<dbReference type="GO" id="GO:0003677">
    <property type="term" value="F:DNA binding"/>
    <property type="evidence" value="ECO:0007669"/>
    <property type="project" value="UniProtKB-UniRule"/>
</dbReference>
<comment type="subcellular location">
    <subcellularLocation>
        <location evidence="6">Cytoplasm</location>
    </subcellularLocation>
</comment>
<comment type="similarity">
    <text evidence="6">Belongs to the sigma-70 factor family. SigI subfamily.</text>
</comment>
<keyword evidence="2 6" id="KW-0805">Transcription regulation</keyword>
<keyword evidence="5 6" id="KW-0804">Transcription</keyword>
<dbReference type="EMBL" id="FQZL01000013">
    <property type="protein sequence ID" value="SHJ21468.1"/>
    <property type="molecule type" value="Genomic_DNA"/>
</dbReference>
<evidence type="ECO:0000313" key="8">
    <source>
        <dbReference type="EMBL" id="SHJ21468.1"/>
    </source>
</evidence>
<dbReference type="Gene3D" id="1.10.1740.10">
    <property type="match status" value="1"/>
</dbReference>
<proteinExistence type="inferred from homology"/>
<keyword evidence="6" id="KW-0346">Stress response</keyword>
<dbReference type="Proteomes" id="UP000184052">
    <property type="component" value="Unassembled WGS sequence"/>
</dbReference>
<organism evidence="8 9">
    <name type="scientific">Dethiosulfatibacter aminovorans DSM 17477</name>
    <dbReference type="NCBI Taxonomy" id="1121476"/>
    <lineage>
        <taxon>Bacteria</taxon>
        <taxon>Bacillati</taxon>
        <taxon>Bacillota</taxon>
        <taxon>Tissierellia</taxon>
        <taxon>Dethiosulfatibacter</taxon>
    </lineage>
</organism>
<keyword evidence="1 6" id="KW-0963">Cytoplasm</keyword>
<dbReference type="Pfam" id="PF04542">
    <property type="entry name" value="Sigma70_r2"/>
    <property type="match status" value="1"/>
</dbReference>
<dbReference type="InterPro" id="IPR014244">
    <property type="entry name" value="RNA_pol_sigma-I"/>
</dbReference>
<evidence type="ECO:0000256" key="4">
    <source>
        <dbReference type="ARBA" id="ARBA00023125"/>
    </source>
</evidence>
<dbReference type="NCBIfam" id="TIGR02895">
    <property type="entry name" value="spore_sigI"/>
    <property type="match status" value="1"/>
</dbReference>
<dbReference type="GO" id="GO:0016987">
    <property type="term" value="F:sigma factor activity"/>
    <property type="evidence" value="ECO:0007669"/>
    <property type="project" value="UniProtKB-UniRule"/>
</dbReference>
<comment type="subunit">
    <text evidence="6">Interacts with RsgI.</text>
</comment>